<evidence type="ECO:0000256" key="3">
    <source>
        <dbReference type="ARBA" id="ARBA00022695"/>
    </source>
</evidence>
<keyword evidence="7 8" id="KW-0460">Magnesium</keyword>
<comment type="catalytic activity">
    <reaction evidence="8">
        <text>L-histidyl-[protein] + UTP = N(tele)-(5'-uridylyl)-L-histidyl-[protein] + diphosphate</text>
        <dbReference type="Rhea" id="RHEA:83891"/>
        <dbReference type="Rhea" id="RHEA-COMP:9745"/>
        <dbReference type="Rhea" id="RHEA-COMP:20239"/>
        <dbReference type="ChEBI" id="CHEBI:29979"/>
        <dbReference type="ChEBI" id="CHEBI:33019"/>
        <dbReference type="ChEBI" id="CHEBI:46398"/>
        <dbReference type="ChEBI" id="CHEBI:233474"/>
    </reaction>
</comment>
<evidence type="ECO:0000256" key="6">
    <source>
        <dbReference type="ARBA" id="ARBA00022840"/>
    </source>
</evidence>
<feature type="binding site" evidence="8">
    <location>
        <position position="50"/>
    </location>
    <ligand>
        <name>ATP</name>
        <dbReference type="ChEBI" id="CHEBI:30616"/>
    </ligand>
</feature>
<name>A0A5C6ATA1_9BACT</name>
<dbReference type="NCBIfam" id="NF000658">
    <property type="entry name" value="PRK00029.1"/>
    <property type="match status" value="1"/>
</dbReference>
<evidence type="ECO:0000256" key="1">
    <source>
        <dbReference type="ARBA" id="ARBA00009747"/>
    </source>
</evidence>
<comment type="catalytic activity">
    <reaction evidence="8">
        <text>L-seryl-[protein] + UTP = O-(5'-uridylyl)-L-seryl-[protein] + diphosphate</text>
        <dbReference type="Rhea" id="RHEA:64604"/>
        <dbReference type="Rhea" id="RHEA-COMP:9863"/>
        <dbReference type="Rhea" id="RHEA-COMP:16635"/>
        <dbReference type="ChEBI" id="CHEBI:29999"/>
        <dbReference type="ChEBI" id="CHEBI:33019"/>
        <dbReference type="ChEBI" id="CHEBI:46398"/>
        <dbReference type="ChEBI" id="CHEBI:156051"/>
    </reaction>
</comment>
<comment type="catalytic activity">
    <reaction evidence="8">
        <text>L-seryl-[protein] + ATP = 3-O-(5'-adenylyl)-L-seryl-[protein] + diphosphate</text>
        <dbReference type="Rhea" id="RHEA:58120"/>
        <dbReference type="Rhea" id="RHEA-COMP:9863"/>
        <dbReference type="Rhea" id="RHEA-COMP:15073"/>
        <dbReference type="ChEBI" id="CHEBI:29999"/>
        <dbReference type="ChEBI" id="CHEBI:30616"/>
        <dbReference type="ChEBI" id="CHEBI:33019"/>
        <dbReference type="ChEBI" id="CHEBI:142516"/>
        <dbReference type="EC" id="2.7.7.108"/>
    </reaction>
</comment>
<evidence type="ECO:0000256" key="2">
    <source>
        <dbReference type="ARBA" id="ARBA00022679"/>
    </source>
</evidence>
<dbReference type="EMBL" id="SJPN01000004">
    <property type="protein sequence ID" value="TWU02641.1"/>
    <property type="molecule type" value="Genomic_DNA"/>
</dbReference>
<gene>
    <name evidence="8" type="primary">ydiU</name>
    <name evidence="8" type="synonym">selO</name>
    <name evidence="9" type="ORF">Pla52n_36980</name>
</gene>
<dbReference type="AlphaFoldDB" id="A0A5C6ATA1"/>
<comment type="catalytic activity">
    <reaction evidence="8">
        <text>L-tyrosyl-[protein] + UTP = O-(5'-uridylyl)-L-tyrosyl-[protein] + diphosphate</text>
        <dbReference type="Rhea" id="RHEA:83887"/>
        <dbReference type="Rhea" id="RHEA-COMP:10136"/>
        <dbReference type="Rhea" id="RHEA-COMP:20238"/>
        <dbReference type="ChEBI" id="CHEBI:33019"/>
        <dbReference type="ChEBI" id="CHEBI:46398"/>
        <dbReference type="ChEBI" id="CHEBI:46858"/>
        <dbReference type="ChEBI" id="CHEBI:90602"/>
    </reaction>
</comment>
<feature type="binding site" evidence="8">
    <location>
        <position position="238"/>
    </location>
    <ligand>
        <name>ATP</name>
        <dbReference type="ChEBI" id="CHEBI:30616"/>
    </ligand>
</feature>
<dbReference type="GO" id="GO:0000287">
    <property type="term" value="F:magnesium ion binding"/>
    <property type="evidence" value="ECO:0007669"/>
    <property type="project" value="UniProtKB-UniRule"/>
</dbReference>
<keyword evidence="4 8" id="KW-0479">Metal-binding</keyword>
<feature type="binding site" evidence="8">
    <location>
        <position position="49"/>
    </location>
    <ligand>
        <name>ATP</name>
        <dbReference type="ChEBI" id="CHEBI:30616"/>
    </ligand>
</feature>
<evidence type="ECO:0000256" key="4">
    <source>
        <dbReference type="ARBA" id="ARBA00022723"/>
    </source>
</evidence>
<comment type="caution">
    <text evidence="9">The sequence shown here is derived from an EMBL/GenBank/DDBJ whole genome shotgun (WGS) entry which is preliminary data.</text>
</comment>
<keyword evidence="3 8" id="KW-0548">Nucleotidyltransferase</keyword>
<dbReference type="EC" id="2.7.7.108" evidence="8"/>
<feature type="binding site" evidence="8">
    <location>
        <position position="238"/>
    </location>
    <ligand>
        <name>Mg(2+)</name>
        <dbReference type="ChEBI" id="CHEBI:18420"/>
    </ligand>
</feature>
<comment type="function">
    <text evidence="8">Nucleotidyltransferase involved in the post-translational modification of proteins. It can catalyze the addition of adenosine monophosphate (AMP) or uridine monophosphate (UMP) to a protein, resulting in modifications known as AMPylation and UMPylation.</text>
</comment>
<dbReference type="InterPro" id="IPR003846">
    <property type="entry name" value="SelO"/>
</dbReference>
<accession>A0A5C6ATA1</accession>
<dbReference type="GO" id="GO:0070733">
    <property type="term" value="F:AMPylase activity"/>
    <property type="evidence" value="ECO:0007669"/>
    <property type="project" value="UniProtKB-EC"/>
</dbReference>
<keyword evidence="10" id="KW-1185">Reference proteome</keyword>
<feature type="binding site" evidence="8">
    <location>
        <position position="83"/>
    </location>
    <ligand>
        <name>ATP</name>
        <dbReference type="ChEBI" id="CHEBI:30616"/>
    </ligand>
</feature>
<keyword evidence="8" id="KW-0464">Manganese</keyword>
<keyword evidence="6 8" id="KW-0067">ATP-binding</keyword>
<dbReference type="GO" id="GO:0005524">
    <property type="term" value="F:ATP binding"/>
    <property type="evidence" value="ECO:0007669"/>
    <property type="project" value="UniProtKB-UniRule"/>
</dbReference>
<feature type="binding site" evidence="8">
    <location>
        <position position="47"/>
    </location>
    <ligand>
        <name>ATP</name>
        <dbReference type="ChEBI" id="CHEBI:30616"/>
    </ligand>
</feature>
<keyword evidence="2 8" id="KW-0808">Transferase</keyword>
<dbReference type="PANTHER" id="PTHR32057">
    <property type="entry name" value="PROTEIN ADENYLYLTRANSFERASE SELO, MITOCHONDRIAL"/>
    <property type="match status" value="1"/>
</dbReference>
<feature type="active site" description="Proton acceptor" evidence="8">
    <location>
        <position position="228"/>
    </location>
</feature>
<feature type="binding site" evidence="8">
    <location>
        <position position="147"/>
    </location>
    <ligand>
        <name>ATP</name>
        <dbReference type="ChEBI" id="CHEBI:30616"/>
    </ligand>
</feature>
<evidence type="ECO:0000256" key="7">
    <source>
        <dbReference type="ARBA" id="ARBA00022842"/>
    </source>
</evidence>
<feature type="binding site" evidence="8">
    <location>
        <position position="140"/>
    </location>
    <ligand>
        <name>ATP</name>
        <dbReference type="ChEBI" id="CHEBI:30616"/>
    </ligand>
</feature>
<comment type="similarity">
    <text evidence="1 8">Belongs to the SELO family.</text>
</comment>
<evidence type="ECO:0000313" key="9">
    <source>
        <dbReference type="EMBL" id="TWU02641.1"/>
    </source>
</evidence>
<evidence type="ECO:0000256" key="8">
    <source>
        <dbReference type="HAMAP-Rule" id="MF_00692"/>
    </source>
</evidence>
<feature type="binding site" evidence="8">
    <location>
        <position position="82"/>
    </location>
    <ligand>
        <name>ATP</name>
        <dbReference type="ChEBI" id="CHEBI:30616"/>
    </ligand>
</feature>
<dbReference type="Pfam" id="PF02696">
    <property type="entry name" value="SelO"/>
    <property type="match status" value="1"/>
</dbReference>
<comment type="catalytic activity">
    <reaction evidence="8">
        <text>L-tyrosyl-[protein] + ATP = O-(5'-adenylyl)-L-tyrosyl-[protein] + diphosphate</text>
        <dbReference type="Rhea" id="RHEA:54288"/>
        <dbReference type="Rhea" id="RHEA-COMP:10136"/>
        <dbReference type="Rhea" id="RHEA-COMP:13846"/>
        <dbReference type="ChEBI" id="CHEBI:30616"/>
        <dbReference type="ChEBI" id="CHEBI:33019"/>
        <dbReference type="ChEBI" id="CHEBI:46858"/>
        <dbReference type="ChEBI" id="CHEBI:83624"/>
        <dbReference type="EC" id="2.7.7.108"/>
    </reaction>
</comment>
<dbReference type="Proteomes" id="UP000320176">
    <property type="component" value="Unassembled WGS sequence"/>
</dbReference>
<feature type="binding site" evidence="8">
    <location>
        <position position="229"/>
    </location>
    <ligand>
        <name>Mg(2+)</name>
        <dbReference type="ChEBI" id="CHEBI:18420"/>
    </ligand>
</feature>
<sequence length="485" mass="54458">MLGMSSELVQSEDFAHVFGGNRVLEPMDPFAMCYGGHQFGNWAGQLGDGRAINMCEVVDVNGRRQTLQLKGAGPTPYSRSADGLAVLRSSVREFLCSEAMHHLGVPTTRALSLVATGESVMRDMFYDGNPRYEPGAVVCRVAPSFLRFGNFQIFASRDDTENLTKLLAYTIRNDFPELAPGSPTDSFGGDRFEPEVYAEWFGEVCRSTAEMIVHWMRVGFVHGVMNTDNMSILGLTIDYGPYGWLEDYDPHWTPNTTDAQGRRYCFGNQPQIAQWNLAQLAGALASFLGDDLSPLQAGLRAYVETFNQQWHAMMASKLGLESFDKETDEPLIEDLLGLLQLAETDMTIFFRQLSLVGARVDGSDTADALEVLSAAYYRTEQLTDEVRQKTSEWITRYRQRVALDGVDDITRRTRMNRVNPKYVLRNYLAQMAIDRSEQGDDSLIAELLDVLRNPYDEQPGRESFAEKRPEWARHRAGCSMLSCSS</sequence>
<comment type="catalytic activity">
    <reaction evidence="8">
        <text>L-threonyl-[protein] + ATP = 3-O-(5'-adenylyl)-L-threonyl-[protein] + diphosphate</text>
        <dbReference type="Rhea" id="RHEA:54292"/>
        <dbReference type="Rhea" id="RHEA-COMP:11060"/>
        <dbReference type="Rhea" id="RHEA-COMP:13847"/>
        <dbReference type="ChEBI" id="CHEBI:30013"/>
        <dbReference type="ChEBI" id="CHEBI:30616"/>
        <dbReference type="ChEBI" id="CHEBI:33019"/>
        <dbReference type="ChEBI" id="CHEBI:138113"/>
        <dbReference type="EC" id="2.7.7.108"/>
    </reaction>
</comment>
<reference evidence="9 10" key="1">
    <citation type="submission" date="2019-02" db="EMBL/GenBank/DDBJ databases">
        <title>Deep-cultivation of Planctomycetes and their phenomic and genomic characterization uncovers novel biology.</title>
        <authorList>
            <person name="Wiegand S."/>
            <person name="Jogler M."/>
            <person name="Boedeker C."/>
            <person name="Pinto D."/>
            <person name="Vollmers J."/>
            <person name="Rivas-Marin E."/>
            <person name="Kohn T."/>
            <person name="Peeters S.H."/>
            <person name="Heuer A."/>
            <person name="Rast P."/>
            <person name="Oberbeckmann S."/>
            <person name="Bunk B."/>
            <person name="Jeske O."/>
            <person name="Meyerdierks A."/>
            <person name="Storesund J.E."/>
            <person name="Kallscheuer N."/>
            <person name="Luecker S."/>
            <person name="Lage O.M."/>
            <person name="Pohl T."/>
            <person name="Merkel B.J."/>
            <person name="Hornburger P."/>
            <person name="Mueller R.-W."/>
            <person name="Bruemmer F."/>
            <person name="Labrenz M."/>
            <person name="Spormann A.M."/>
            <person name="Op Den Camp H."/>
            <person name="Overmann J."/>
            <person name="Amann R."/>
            <person name="Jetten M.S.M."/>
            <person name="Mascher T."/>
            <person name="Medema M.H."/>
            <person name="Devos D.P."/>
            <person name="Kaster A.-K."/>
            <person name="Ovreas L."/>
            <person name="Rohde M."/>
            <person name="Galperin M.Y."/>
            <person name="Jogler C."/>
        </authorList>
    </citation>
    <scope>NUCLEOTIDE SEQUENCE [LARGE SCALE GENOMIC DNA]</scope>
    <source>
        <strain evidence="9 10">Pla52n</strain>
    </source>
</reference>
<organism evidence="9 10">
    <name type="scientific">Stieleria varia</name>
    <dbReference type="NCBI Taxonomy" id="2528005"/>
    <lineage>
        <taxon>Bacteria</taxon>
        <taxon>Pseudomonadati</taxon>
        <taxon>Planctomycetota</taxon>
        <taxon>Planctomycetia</taxon>
        <taxon>Pirellulales</taxon>
        <taxon>Pirellulaceae</taxon>
        <taxon>Stieleria</taxon>
    </lineage>
</organism>
<keyword evidence="5 8" id="KW-0547">Nucleotide-binding</keyword>
<evidence type="ECO:0000313" key="10">
    <source>
        <dbReference type="Proteomes" id="UP000320176"/>
    </source>
</evidence>
<dbReference type="HAMAP" id="MF_00692">
    <property type="entry name" value="SelO"/>
    <property type="match status" value="1"/>
</dbReference>
<dbReference type="EC" id="2.7.7.-" evidence="8"/>
<evidence type="ECO:0000256" key="5">
    <source>
        <dbReference type="ARBA" id="ARBA00022741"/>
    </source>
</evidence>
<dbReference type="PANTHER" id="PTHR32057:SF14">
    <property type="entry name" value="PROTEIN ADENYLYLTRANSFERASE SELO, MITOCHONDRIAL"/>
    <property type="match status" value="1"/>
</dbReference>
<feature type="binding site" evidence="8">
    <location>
        <position position="70"/>
    </location>
    <ligand>
        <name>ATP</name>
        <dbReference type="ChEBI" id="CHEBI:30616"/>
    </ligand>
</feature>
<protein>
    <recommendedName>
        <fullName evidence="8">Protein nucleotidyltransferase YdiU</fullName>
        <ecNumber evidence="8">2.7.7.-</ecNumber>
    </recommendedName>
    <alternativeName>
        <fullName evidence="8">Protein adenylyltransferase YdiU</fullName>
        <ecNumber evidence="8">2.7.7.108</ecNumber>
    </alternativeName>
    <alternativeName>
        <fullName evidence="8">Protein uridylyltransferase YdiU</fullName>
        <ecNumber evidence="8">2.7.7.-</ecNumber>
    </alternativeName>
</protein>
<proteinExistence type="inferred from homology"/>
<dbReference type="GO" id="GO:0030145">
    <property type="term" value="F:manganese ion binding"/>
    <property type="evidence" value="ECO:0007669"/>
    <property type="project" value="UniProtKB-UniRule"/>
</dbReference>
<comment type="cofactor">
    <cofactor evidence="8">
        <name>Mg(2+)</name>
        <dbReference type="ChEBI" id="CHEBI:18420"/>
    </cofactor>
    <cofactor evidence="8">
        <name>Mn(2+)</name>
        <dbReference type="ChEBI" id="CHEBI:29035"/>
    </cofactor>
</comment>